<dbReference type="EMBL" id="CP003811">
    <property type="protein sequence ID" value="AIQ90651.1"/>
    <property type="molecule type" value="Genomic_DNA"/>
</dbReference>
<dbReference type="AlphaFoldDB" id="A0A089NRU3"/>
<accession>A0A089NRU3</accession>
<dbReference type="Proteomes" id="UP000029492">
    <property type="component" value="Chromosome"/>
</dbReference>
<protein>
    <submittedName>
        <fullName evidence="1">Protein of unassigned function</fullName>
    </submittedName>
</protein>
<dbReference type="KEGG" id="mor:MOC_2896"/>
<sequence length="47" mass="5560">MHDLADETVNAPRARRTRQYCSVAKRWLHGEPKYESLAVFPNADRFR</sequence>
<gene>
    <name evidence="1" type="ORF">MOC_2896</name>
</gene>
<keyword evidence="2" id="KW-1185">Reference proteome</keyword>
<organism evidence="1 2">
    <name type="scientific">Methylobacterium oryzae CBMB20</name>
    <dbReference type="NCBI Taxonomy" id="693986"/>
    <lineage>
        <taxon>Bacteria</taxon>
        <taxon>Pseudomonadati</taxon>
        <taxon>Pseudomonadota</taxon>
        <taxon>Alphaproteobacteria</taxon>
        <taxon>Hyphomicrobiales</taxon>
        <taxon>Methylobacteriaceae</taxon>
        <taxon>Methylobacterium</taxon>
    </lineage>
</organism>
<dbReference type="HOGENOM" id="CLU_3170147_0_0_5"/>
<evidence type="ECO:0000313" key="2">
    <source>
        <dbReference type="Proteomes" id="UP000029492"/>
    </source>
</evidence>
<name>A0A089NRU3_9HYPH</name>
<dbReference type="STRING" id="693986.MOC_2896"/>
<reference evidence="1 2" key="1">
    <citation type="journal article" date="2014" name="PLoS ONE">
        <title>Genome Information of Methylobacterium oryzae, a Plant-Probiotic Methylotroph in the Phyllosphere.</title>
        <authorList>
            <person name="Kwak M.J."/>
            <person name="Jeong H."/>
            <person name="Madhaiyan M."/>
            <person name="Lee Y."/>
            <person name="Sa T.M."/>
            <person name="Oh T.K."/>
            <person name="Kim J.F."/>
        </authorList>
    </citation>
    <scope>NUCLEOTIDE SEQUENCE [LARGE SCALE GENOMIC DNA]</scope>
    <source>
        <strain evidence="1 2">CBMB20</strain>
    </source>
</reference>
<proteinExistence type="predicted"/>
<evidence type="ECO:0000313" key="1">
    <source>
        <dbReference type="EMBL" id="AIQ90651.1"/>
    </source>
</evidence>